<dbReference type="InterPro" id="IPR032710">
    <property type="entry name" value="NTF2-like_dom_sf"/>
</dbReference>
<protein>
    <recommendedName>
        <fullName evidence="3">DUF4440 domain-containing protein</fullName>
    </recommendedName>
</protein>
<organism evidence="1 2">
    <name type="scientific">Enterococcus lemanii</name>
    <dbReference type="NCBI Taxonomy" id="1159752"/>
    <lineage>
        <taxon>Bacteria</taxon>
        <taxon>Bacillati</taxon>
        <taxon>Bacillota</taxon>
        <taxon>Bacilli</taxon>
        <taxon>Lactobacillales</taxon>
        <taxon>Enterococcaceae</taxon>
        <taxon>Enterococcus</taxon>
    </lineage>
</organism>
<dbReference type="SUPFAM" id="SSF54427">
    <property type="entry name" value="NTF2-like"/>
    <property type="match status" value="1"/>
</dbReference>
<comment type="caution">
    <text evidence="1">The sequence shown here is derived from an EMBL/GenBank/DDBJ whole genome shotgun (WGS) entry which is preliminary data.</text>
</comment>
<gene>
    <name evidence="1" type="ORF">ACFO5I_09470</name>
</gene>
<evidence type="ECO:0000313" key="1">
    <source>
        <dbReference type="EMBL" id="MFC4719954.1"/>
    </source>
</evidence>
<evidence type="ECO:0000313" key="2">
    <source>
        <dbReference type="Proteomes" id="UP001595969"/>
    </source>
</evidence>
<reference evidence="2" key="1">
    <citation type="journal article" date="2019" name="Int. J. Syst. Evol. Microbiol.">
        <title>The Global Catalogue of Microorganisms (GCM) 10K type strain sequencing project: providing services to taxonomists for standard genome sequencing and annotation.</title>
        <authorList>
            <consortium name="The Broad Institute Genomics Platform"/>
            <consortium name="The Broad Institute Genome Sequencing Center for Infectious Disease"/>
            <person name="Wu L."/>
            <person name="Ma J."/>
        </authorList>
    </citation>
    <scope>NUCLEOTIDE SEQUENCE [LARGE SCALE GENOMIC DNA]</scope>
    <source>
        <strain evidence="2">CGMCC 1.19032</strain>
    </source>
</reference>
<sequence length="162" mass="18384">MLKKGFIAVAGLLFLVLIVNYFNQAQEITDNIQQEAGQVEITGKIKDETQAQAALAVLQTNLTAANEKDLALYIQTLVPEAREATKSELEKTFAEYDLEHTLLSFEVMKQTDDLLQVKTQQKTINLGKNKYRNHITEAHHTFVKEDGQWLIKEVSMSNTQFI</sequence>
<keyword evidence="2" id="KW-1185">Reference proteome</keyword>
<proteinExistence type="predicted"/>
<dbReference type="RefSeq" id="WP_204654798.1">
    <property type="nucleotide sequence ID" value="NZ_JAFBFD010000039.1"/>
</dbReference>
<accession>A0ABV9MXT5</accession>
<evidence type="ECO:0008006" key="3">
    <source>
        <dbReference type="Google" id="ProtNLM"/>
    </source>
</evidence>
<dbReference type="EMBL" id="JBHSGS010000050">
    <property type="protein sequence ID" value="MFC4719954.1"/>
    <property type="molecule type" value="Genomic_DNA"/>
</dbReference>
<name>A0ABV9MXT5_9ENTE</name>
<dbReference type="Proteomes" id="UP001595969">
    <property type="component" value="Unassembled WGS sequence"/>
</dbReference>